<feature type="transmembrane region" description="Helical" evidence="1">
    <location>
        <begin position="6"/>
        <end position="25"/>
    </location>
</feature>
<sequence>MRNFNNLSIIFVEIFLLRLIYVPIFKENRYENIYLVREMENSISWTYDYGSTPYKDDVKFALSINHEEPIYVDSSPYDDYTGIIFSVEVEAYYGSNTNVYSKKNSFLTPAITDPLPNTCIIGTCAEKGDNPILSFDITFGGFTYRDWAGNKTRLYVQIQNLEHGAPFGDYMYEIPPEDILGDDRESGLYGTFTMNTTPPWTTPGFKIYLHNFEQNQWAFVNLLKGCTECNCYCPDHDQSGNLQTCTSDNECVVVVSKS</sequence>
<dbReference type="EMBL" id="MK500327">
    <property type="protein sequence ID" value="QBK85460.1"/>
    <property type="molecule type" value="Genomic_DNA"/>
</dbReference>
<proteinExistence type="predicted"/>
<evidence type="ECO:0000313" key="2">
    <source>
        <dbReference type="EMBL" id="QBK85460.1"/>
    </source>
</evidence>
<evidence type="ECO:0000256" key="1">
    <source>
        <dbReference type="SAM" id="Phobius"/>
    </source>
</evidence>
<protein>
    <submittedName>
        <fullName evidence="2">Uncharacterized protein</fullName>
    </submittedName>
</protein>
<organism evidence="2">
    <name type="scientific">Marseillevirus LCMAC101</name>
    <dbReference type="NCBI Taxonomy" id="2506602"/>
    <lineage>
        <taxon>Viruses</taxon>
        <taxon>Varidnaviria</taxon>
        <taxon>Bamfordvirae</taxon>
        <taxon>Nucleocytoviricota</taxon>
        <taxon>Megaviricetes</taxon>
        <taxon>Pimascovirales</taxon>
        <taxon>Pimascovirales incertae sedis</taxon>
        <taxon>Marseilleviridae</taxon>
    </lineage>
</organism>
<accession>A0A481YR51</accession>
<keyword evidence="1" id="KW-0472">Membrane</keyword>
<gene>
    <name evidence="2" type="ORF">LCMAC101_00470</name>
</gene>
<keyword evidence="1" id="KW-0812">Transmembrane</keyword>
<reference evidence="2" key="1">
    <citation type="journal article" date="2019" name="MBio">
        <title>Virus Genomes from Deep Sea Sediments Expand the Ocean Megavirome and Support Independent Origins of Viral Gigantism.</title>
        <authorList>
            <person name="Backstrom D."/>
            <person name="Yutin N."/>
            <person name="Jorgensen S.L."/>
            <person name="Dharamshi J."/>
            <person name="Homa F."/>
            <person name="Zaremba-Niedwiedzka K."/>
            <person name="Spang A."/>
            <person name="Wolf Y.I."/>
            <person name="Koonin E.V."/>
            <person name="Ettema T.J."/>
        </authorList>
    </citation>
    <scope>NUCLEOTIDE SEQUENCE</scope>
</reference>
<name>A0A481YR51_9VIRU</name>
<keyword evidence="1" id="KW-1133">Transmembrane helix</keyword>